<dbReference type="Proteomes" id="UP000235116">
    <property type="component" value="Chromosome"/>
</dbReference>
<proteinExistence type="predicted"/>
<dbReference type="AlphaFoldDB" id="A0A2K9LSL2"/>
<dbReference type="OrthoDB" id="116741at2"/>
<gene>
    <name evidence="1" type="ORF">Kalk_19265</name>
</gene>
<evidence type="ECO:0000313" key="2">
    <source>
        <dbReference type="Proteomes" id="UP000235116"/>
    </source>
</evidence>
<dbReference type="RefSeq" id="WP_101895809.1">
    <property type="nucleotide sequence ID" value="NZ_CP022684.1"/>
</dbReference>
<keyword evidence="2" id="KW-1185">Reference proteome</keyword>
<dbReference type="KEGG" id="kak:Kalk_19265"/>
<sequence length="197" mass="23147">MDSVQDSRYLGGVNEITIITTIKKGRTSEGVMTYKQRLQSVLDSIQNRELKGIPTPIRLVQTIHFARWVIWTDPGSGEDKLIFTSNYDGSMWQYLRDFSTLIADDIDRVWNNCVDYPQGGCRDFDAFWRYVTSNQVETSAFYAAIPDETLIRRQSLRRFKANFDRFLEDHQTRKRDERAFNEAFDQFVLENQSYLNL</sequence>
<organism evidence="1 2">
    <name type="scientific">Ketobacter alkanivorans</name>
    <dbReference type="NCBI Taxonomy" id="1917421"/>
    <lineage>
        <taxon>Bacteria</taxon>
        <taxon>Pseudomonadati</taxon>
        <taxon>Pseudomonadota</taxon>
        <taxon>Gammaproteobacteria</taxon>
        <taxon>Pseudomonadales</taxon>
        <taxon>Ketobacteraceae</taxon>
        <taxon>Ketobacter</taxon>
    </lineage>
</organism>
<reference evidence="2" key="1">
    <citation type="submission" date="2017-08" db="EMBL/GenBank/DDBJ databases">
        <title>Direct submision.</title>
        <authorList>
            <person name="Kim S.-J."/>
            <person name="Rhee S.-K."/>
        </authorList>
    </citation>
    <scope>NUCLEOTIDE SEQUENCE [LARGE SCALE GENOMIC DNA]</scope>
    <source>
        <strain evidence="2">GI5</strain>
    </source>
</reference>
<name>A0A2K9LSL2_9GAMM</name>
<accession>A0A2K9LSL2</accession>
<evidence type="ECO:0000313" key="1">
    <source>
        <dbReference type="EMBL" id="AUM14435.1"/>
    </source>
</evidence>
<protein>
    <submittedName>
        <fullName evidence="1">Uncharacterized protein</fullName>
    </submittedName>
</protein>
<dbReference type="EMBL" id="CP022684">
    <property type="protein sequence ID" value="AUM14435.1"/>
    <property type="molecule type" value="Genomic_DNA"/>
</dbReference>